<organism evidence="3 4">
    <name type="scientific">Mycolicibacterium gilvum</name>
    <dbReference type="NCBI Taxonomy" id="1804"/>
    <lineage>
        <taxon>Bacteria</taxon>
        <taxon>Bacillati</taxon>
        <taxon>Actinomycetota</taxon>
        <taxon>Actinomycetes</taxon>
        <taxon>Mycobacteriales</taxon>
        <taxon>Mycobacteriaceae</taxon>
        <taxon>Mycolicibacterium</taxon>
    </lineage>
</organism>
<dbReference type="Proteomes" id="UP000254291">
    <property type="component" value="Unassembled WGS sequence"/>
</dbReference>
<name>A0A378SH01_9MYCO</name>
<protein>
    <submittedName>
        <fullName evidence="3">Uncharacterized protein conserved in bacteria (DUF2133)</fullName>
    </submittedName>
</protein>
<comment type="subcellular location">
    <subcellularLocation>
        <location evidence="1">Membrane</location>
    </subcellularLocation>
</comment>
<keyword evidence="2" id="KW-0472">Membrane</keyword>
<dbReference type="AlphaFoldDB" id="A0A378SH01"/>
<evidence type="ECO:0000313" key="4">
    <source>
        <dbReference type="Proteomes" id="UP000254291"/>
    </source>
</evidence>
<evidence type="ECO:0000256" key="1">
    <source>
        <dbReference type="ARBA" id="ARBA00004370"/>
    </source>
</evidence>
<reference evidence="3 4" key="1">
    <citation type="submission" date="2018-06" db="EMBL/GenBank/DDBJ databases">
        <authorList>
            <consortium name="Pathogen Informatics"/>
            <person name="Doyle S."/>
        </authorList>
    </citation>
    <scope>NUCLEOTIDE SEQUENCE [LARGE SCALE GENOMIC DNA]</scope>
    <source>
        <strain evidence="3 4">NCTC10742</strain>
    </source>
</reference>
<sequence length="152" mass="16498">MVGALLVVVLLIGLAAWSGYRAFESSRAEDQRNLFLQVGRQVALNLSTIDARNADTNVRRILDPTGTFHDDFQQRSQAFVELVRQAQSKSEGAVTEAGLESQQGNVARVPVALTVKTVTPGTPGGPPRSWRMRIHLQDDGVGTKASNVEFVP</sequence>
<dbReference type="GO" id="GO:0016020">
    <property type="term" value="C:membrane"/>
    <property type="evidence" value="ECO:0007669"/>
    <property type="project" value="UniProtKB-SubCell"/>
</dbReference>
<dbReference type="PANTHER" id="PTHR37042">
    <property type="entry name" value="OUTER MEMBRANE PROTEIN RV1973"/>
    <property type="match status" value="1"/>
</dbReference>
<dbReference type="PANTHER" id="PTHR37042:SF4">
    <property type="entry name" value="OUTER MEMBRANE PROTEIN RV1973"/>
    <property type="match status" value="1"/>
</dbReference>
<dbReference type="EMBL" id="UGQM01000001">
    <property type="protein sequence ID" value="STZ41146.1"/>
    <property type="molecule type" value="Genomic_DNA"/>
</dbReference>
<evidence type="ECO:0000313" key="3">
    <source>
        <dbReference type="EMBL" id="STZ41146.1"/>
    </source>
</evidence>
<accession>A0A378SH01</accession>
<gene>
    <name evidence="3" type="ORF">NCTC10742_00348</name>
</gene>
<evidence type="ECO:0000256" key="2">
    <source>
        <dbReference type="ARBA" id="ARBA00023136"/>
    </source>
</evidence>
<dbReference type="RefSeq" id="WP_083152580.1">
    <property type="nucleotide sequence ID" value="NZ_JACKST010000137.1"/>
</dbReference>
<proteinExistence type="predicted"/>